<evidence type="ECO:0000256" key="1">
    <source>
        <dbReference type="ARBA" id="ARBA00022664"/>
    </source>
</evidence>
<dbReference type="GO" id="GO:0006397">
    <property type="term" value="P:mRNA processing"/>
    <property type="evidence" value="ECO:0007669"/>
    <property type="project" value="UniProtKB-KW"/>
</dbReference>
<dbReference type="RefSeq" id="XP_007513512.1">
    <property type="nucleotide sequence ID" value="XM_007513450.1"/>
</dbReference>
<proteinExistence type="predicted"/>
<evidence type="ECO:0000256" key="4">
    <source>
        <dbReference type="SAM" id="MobiDB-lite"/>
    </source>
</evidence>
<dbReference type="InterPro" id="IPR012677">
    <property type="entry name" value="Nucleotide-bd_a/b_plait_sf"/>
</dbReference>
<dbReference type="GO" id="GO:0008380">
    <property type="term" value="P:RNA splicing"/>
    <property type="evidence" value="ECO:0007669"/>
    <property type="project" value="UniProtKB-KW"/>
</dbReference>
<feature type="compositionally biased region" description="Basic and acidic residues" evidence="4">
    <location>
        <begin position="57"/>
        <end position="68"/>
    </location>
</feature>
<dbReference type="GeneID" id="19016327"/>
<dbReference type="InterPro" id="IPR035979">
    <property type="entry name" value="RBD_domain_sf"/>
</dbReference>
<organism evidence="5 6">
    <name type="scientific">Bathycoccus prasinos</name>
    <dbReference type="NCBI Taxonomy" id="41875"/>
    <lineage>
        <taxon>Eukaryota</taxon>
        <taxon>Viridiplantae</taxon>
        <taxon>Chlorophyta</taxon>
        <taxon>Mamiellophyceae</taxon>
        <taxon>Mamiellales</taxon>
        <taxon>Bathycoccaceae</taxon>
        <taxon>Bathycoccus</taxon>
    </lineage>
</organism>
<dbReference type="CDD" id="cd12232">
    <property type="entry name" value="RRM3_U2AF65"/>
    <property type="match status" value="1"/>
</dbReference>
<dbReference type="AlphaFoldDB" id="K8ED85"/>
<evidence type="ECO:0000313" key="6">
    <source>
        <dbReference type="Proteomes" id="UP000198341"/>
    </source>
</evidence>
<dbReference type="SUPFAM" id="SSF54928">
    <property type="entry name" value="RNA-binding domain, RBD"/>
    <property type="match status" value="2"/>
</dbReference>
<feature type="compositionally biased region" description="Basic residues" evidence="4">
    <location>
        <begin position="39"/>
        <end position="51"/>
    </location>
</feature>
<dbReference type="STRING" id="41875.K8ED85"/>
<feature type="region of interest" description="Disordered" evidence="4">
    <location>
        <begin position="1"/>
        <end position="153"/>
    </location>
</feature>
<dbReference type="GO" id="GO:0003723">
    <property type="term" value="F:RNA binding"/>
    <property type="evidence" value="ECO:0007669"/>
    <property type="project" value="UniProtKB-KW"/>
</dbReference>
<feature type="compositionally biased region" description="Gly residues" evidence="4">
    <location>
        <begin position="121"/>
        <end position="134"/>
    </location>
</feature>
<dbReference type="Proteomes" id="UP000198341">
    <property type="component" value="Chromosome 4"/>
</dbReference>
<evidence type="ECO:0000256" key="2">
    <source>
        <dbReference type="ARBA" id="ARBA00022884"/>
    </source>
</evidence>
<dbReference type="PANTHER" id="PTHR23139">
    <property type="entry name" value="RNA-BINDING PROTEIN"/>
    <property type="match status" value="1"/>
</dbReference>
<keyword evidence="3" id="KW-0508">mRNA splicing</keyword>
<keyword evidence="1" id="KW-0507">mRNA processing</keyword>
<sequence length="457" mass="49869">MTKNNNNRGGGGVSENDEDEDDERRGRGREKDEDEDNKNRKKKKERKRRAFSSKSPTRNENENEKEKREDEDEKDSTKKTTDGVGIQYGYQPRAPNPNGKQSVPKHPQSMVAAKHVSIDGNNGGSGTGGGGGGTSITTTKATQNSGTTNGVPTSTTRIEEIAAYQKKKQRDARRWLLSQQISAYENLSVPNSDTAKKQRQVYVGNIPPEVDAETLNVFLSSTLSAAYPEALASGKYPNDSLIEEIKMSVDRKYCFATVVDPDMATALFAINGVDLCGYTLMIARPSGWVDPETMKEKADIAYEQMKIIQAEERAELGENLPAHLAAANNVAAASARKVEGGVVAVAEKGVEESVTTVYVQLKHIATEEDVNDDEEYEDLKLDVAAECEKFCSHSSSSSSSLALPRRGPFVGSAFAKFSDKESALKAKEGMHGRAFDGRIIEGSFASESEYEQALKDE</sequence>
<accession>K8ED85</accession>
<reference evidence="5 6" key="1">
    <citation type="submission" date="2011-10" db="EMBL/GenBank/DDBJ databases">
        <authorList>
            <person name="Genoscope - CEA"/>
        </authorList>
    </citation>
    <scope>NUCLEOTIDE SEQUENCE [LARGE SCALE GENOMIC DNA]</scope>
    <source>
        <strain evidence="5 6">RCC 1105</strain>
    </source>
</reference>
<dbReference type="EMBL" id="FO082275">
    <property type="protein sequence ID" value="CCO16037.1"/>
    <property type="molecule type" value="Genomic_DNA"/>
</dbReference>
<name>K8ED85_9CHLO</name>
<dbReference type="Gene3D" id="3.30.70.330">
    <property type="match status" value="2"/>
</dbReference>
<dbReference type="KEGG" id="bpg:Bathy04g03010"/>
<keyword evidence="2" id="KW-0694">RNA-binding</keyword>
<evidence type="ECO:0008006" key="7">
    <source>
        <dbReference type="Google" id="ProtNLM"/>
    </source>
</evidence>
<keyword evidence="6" id="KW-1185">Reference proteome</keyword>
<evidence type="ECO:0000313" key="5">
    <source>
        <dbReference type="EMBL" id="CCO16037.1"/>
    </source>
</evidence>
<protein>
    <recommendedName>
        <fullName evidence="7">RRM domain-containing protein</fullName>
    </recommendedName>
</protein>
<feature type="compositionally biased region" description="Polar residues" evidence="4">
    <location>
        <begin position="140"/>
        <end position="153"/>
    </location>
</feature>
<gene>
    <name evidence="5" type="ORF">Bathy04g03010</name>
</gene>
<dbReference type="OrthoDB" id="272703at2759"/>
<evidence type="ECO:0000256" key="3">
    <source>
        <dbReference type="ARBA" id="ARBA00023187"/>
    </source>
</evidence>